<dbReference type="InterPro" id="IPR057309">
    <property type="entry name" value="PcsB_CC"/>
</dbReference>
<feature type="compositionally biased region" description="Polar residues" evidence="2">
    <location>
        <begin position="70"/>
        <end position="82"/>
    </location>
</feature>
<gene>
    <name evidence="5" type="ORF">MACH08_29400</name>
</gene>
<dbReference type="InterPro" id="IPR050570">
    <property type="entry name" value="Cell_wall_metabolism_enzyme"/>
</dbReference>
<dbReference type="Proteomes" id="UP001275436">
    <property type="component" value="Unassembled WGS sequence"/>
</dbReference>
<dbReference type="Gene3D" id="6.10.250.3150">
    <property type="match status" value="1"/>
</dbReference>
<dbReference type="EMBL" id="BSKO01000001">
    <property type="protein sequence ID" value="GLO67156.1"/>
    <property type="molecule type" value="Genomic_DNA"/>
</dbReference>
<dbReference type="InterPro" id="IPR016047">
    <property type="entry name" value="M23ase_b-sheet_dom"/>
</dbReference>
<sequence length="460" mass="51327">MKKITSILVITLLTLTVFGPNLKVSAESADDVQKQIEDLEKEKSNLEKERKNIEDSKKDTESKMEENKQEQNSVESEINNIDSELEDTQKQIETKQTEIDETNDEINSLTEKVEELKERIKELEEEIKLLKERIEKRDELLKNRLLSIQQNGGDIKYLEVIFGASSFGDFISRSTAVNTIMDQDKEIMEEQERDKQALEENKKEVVASKGEIEEKKLAVEDKKKSLEGQHDELLALKDQLNNQIAEKETLMAELVDEHEELEEIKLSAEEEQQLISDEAAAKEQAIKLAQEKKANMQKKEKEKQNTSNQGSNSTASAGGSSSVPSGDFIRPTTGPVTSGFNPNRMHPIFNELRPHTGTDFGASNAGDRNIMASADGVVYQAGVLSGYGNTVMITHHVNGQTFTTLYAHLNSMSVSTGQTVSQGDKIGVMGNTGNSTGVHLHFEIHPGGYKNPVDPFNYIN</sequence>
<feature type="compositionally biased region" description="Basic and acidic residues" evidence="2">
    <location>
        <begin position="87"/>
        <end position="98"/>
    </location>
</feature>
<dbReference type="PANTHER" id="PTHR21666:SF270">
    <property type="entry name" value="MUREIN HYDROLASE ACTIVATOR ENVC"/>
    <property type="match status" value="1"/>
</dbReference>
<proteinExistence type="predicted"/>
<feature type="region of interest" description="Disordered" evidence="2">
    <location>
        <begin position="293"/>
        <end position="344"/>
    </location>
</feature>
<feature type="compositionally biased region" description="Low complexity" evidence="2">
    <location>
        <begin position="305"/>
        <end position="322"/>
    </location>
</feature>
<feature type="compositionally biased region" description="Basic and acidic residues" evidence="2">
    <location>
        <begin position="293"/>
        <end position="304"/>
    </location>
</feature>
<evidence type="ECO:0000259" key="4">
    <source>
        <dbReference type="Pfam" id="PF24568"/>
    </source>
</evidence>
<feature type="region of interest" description="Disordered" evidence="2">
    <location>
        <begin position="26"/>
        <end position="106"/>
    </location>
</feature>
<evidence type="ECO:0000313" key="5">
    <source>
        <dbReference type="EMBL" id="GLO67156.1"/>
    </source>
</evidence>
<keyword evidence="1" id="KW-0732">Signal</keyword>
<organism evidence="5 6">
    <name type="scientific">Oceanobacillus kimchii</name>
    <dbReference type="NCBI Taxonomy" id="746691"/>
    <lineage>
        <taxon>Bacteria</taxon>
        <taxon>Bacillati</taxon>
        <taxon>Bacillota</taxon>
        <taxon>Bacilli</taxon>
        <taxon>Bacillales</taxon>
        <taxon>Bacillaceae</taxon>
        <taxon>Oceanobacillus</taxon>
    </lineage>
</organism>
<keyword evidence="6" id="KW-1185">Reference proteome</keyword>
<comment type="caution">
    <text evidence="5">The sequence shown here is derived from an EMBL/GenBank/DDBJ whole genome shotgun (WGS) entry which is preliminary data.</text>
</comment>
<dbReference type="RefSeq" id="WP_017797680.1">
    <property type="nucleotide sequence ID" value="NZ_BSKO01000001.1"/>
</dbReference>
<evidence type="ECO:0000259" key="3">
    <source>
        <dbReference type="Pfam" id="PF01551"/>
    </source>
</evidence>
<dbReference type="Pfam" id="PF24568">
    <property type="entry name" value="CC_PcsB"/>
    <property type="match status" value="1"/>
</dbReference>
<evidence type="ECO:0000256" key="2">
    <source>
        <dbReference type="SAM" id="MobiDB-lite"/>
    </source>
</evidence>
<dbReference type="SUPFAM" id="SSF51261">
    <property type="entry name" value="Duplicated hybrid motif"/>
    <property type="match status" value="1"/>
</dbReference>
<dbReference type="Gene3D" id="2.70.70.10">
    <property type="entry name" value="Glucose Permease (Domain IIA)"/>
    <property type="match status" value="1"/>
</dbReference>
<dbReference type="SUPFAM" id="SSF90257">
    <property type="entry name" value="Myosin rod fragments"/>
    <property type="match status" value="1"/>
</dbReference>
<accession>A0ABQ5TLG1</accession>
<dbReference type="CDD" id="cd12797">
    <property type="entry name" value="M23_peptidase"/>
    <property type="match status" value="1"/>
</dbReference>
<protein>
    <submittedName>
        <fullName evidence="5">Peptidase M24</fullName>
    </submittedName>
</protein>
<dbReference type="PANTHER" id="PTHR21666">
    <property type="entry name" value="PEPTIDASE-RELATED"/>
    <property type="match status" value="1"/>
</dbReference>
<name>A0ABQ5TLG1_9BACI</name>
<evidence type="ECO:0000313" key="6">
    <source>
        <dbReference type="Proteomes" id="UP001275436"/>
    </source>
</evidence>
<evidence type="ECO:0000256" key="1">
    <source>
        <dbReference type="ARBA" id="ARBA00022729"/>
    </source>
</evidence>
<dbReference type="InterPro" id="IPR011055">
    <property type="entry name" value="Dup_hybrid_motif"/>
</dbReference>
<feature type="domain" description="Peptidoglycan hydrolase PcsB coiled-coil" evidence="4">
    <location>
        <begin position="127"/>
        <end position="200"/>
    </location>
</feature>
<reference evidence="5 6" key="1">
    <citation type="submission" date="2023-02" db="EMBL/GenBank/DDBJ databases">
        <title>Oceanobacillus kimchii IFOP_LL358 isolated form Alexandrium catenella lab strain.</title>
        <authorList>
            <person name="Gajardo G."/>
            <person name="Ueki S."/>
            <person name="Maruyama F."/>
        </authorList>
    </citation>
    <scope>NUCLEOTIDE SEQUENCE [LARGE SCALE GENOMIC DNA]</scope>
    <source>
        <strain evidence="5 6">IFOP_LL358</strain>
    </source>
</reference>
<feature type="domain" description="M23ase beta-sheet core" evidence="3">
    <location>
        <begin position="354"/>
        <end position="455"/>
    </location>
</feature>
<dbReference type="Pfam" id="PF01551">
    <property type="entry name" value="Peptidase_M23"/>
    <property type="match status" value="1"/>
</dbReference>
<feature type="compositionally biased region" description="Basic and acidic residues" evidence="2">
    <location>
        <begin position="31"/>
        <end position="69"/>
    </location>
</feature>